<feature type="region of interest" description="Disordered" evidence="4">
    <location>
        <begin position="1"/>
        <end position="26"/>
    </location>
</feature>
<dbReference type="InterPro" id="IPR019134">
    <property type="entry name" value="Cactin_C"/>
</dbReference>
<feature type="coiled-coil region" evidence="3">
    <location>
        <begin position="60"/>
        <end position="121"/>
    </location>
</feature>
<evidence type="ECO:0000256" key="1">
    <source>
        <dbReference type="ARBA" id="ARBA00006895"/>
    </source>
</evidence>
<sequence>MAKKVMKNLEKGGASGHGYTDAENPFGDAKVTERFVWGKKIEKQLQDGADVRDLTSKAEAKRQQERLAEIEKVRKRREERAAERALQEEELSIMQRERAVLEGVEMEAKEEEFHLETAKKRAQQRMREGRAKPIDALAINLFLMEEFDVNMTAPYSVFIGLALDEVEELCDDIKGYQALDSKDPVHKEFWDALADVAEAEYREALHTEEADRARMRGEPEPEHQGEVGLHSAMDNDIQVLLAGKSHAELAEMEEGIQAQLEGGDAADPEFLAAVLKRLTLAKAKARLREIHESLLRKHLDRIVAAPDNGEDIAAAMGWADEENGKIAPGKDVAEIDLPMEEGTEIEALAAAARRQPAEPMQEPEEDEYEEPEEENVGQWSPRALEPEHVVGQDVIPEEEDTRLLDLLRKKVRYHAAQQFSRAAMQAAAQRGSGASASDRAYQDMLQDATTAGGVHPMMRLIADAAPQKGEIAMRSGQVPEVEDAETQRFKAAAARLMGDINDAGDAPFRGEVQLDSKVYWWNEKYRPRKPKYFNRVHTGYEWNKYNQTHYDHDNPPPKVVQGYKFNIFYPDLIDKAEAPTYTLDKDPNADEHGSTCLLIFHAGPPYEDTAFKILNKEWEYSHKKGFKSTFERGILHLYFNFKRNRYRR</sequence>
<dbReference type="PANTHER" id="PTHR21737:SF4">
    <property type="entry name" value="SPLICING FACTOR CACTIN"/>
    <property type="match status" value="1"/>
</dbReference>
<feature type="domain" description="Splicing factor cactin central" evidence="6">
    <location>
        <begin position="104"/>
        <end position="291"/>
    </location>
</feature>
<keyword evidence="8" id="KW-1185">Reference proteome</keyword>
<evidence type="ECO:0000256" key="2">
    <source>
        <dbReference type="ARBA" id="ARBA00034534"/>
    </source>
</evidence>
<gene>
    <name evidence="7" type="ORF">WJX75_009788</name>
</gene>
<accession>A0ABR2Z634</accession>
<feature type="domain" description="Splicing factor Cactin C-terminal" evidence="5">
    <location>
        <begin position="521"/>
        <end position="648"/>
    </location>
</feature>
<evidence type="ECO:0000313" key="7">
    <source>
        <dbReference type="EMBL" id="KAK9919156.1"/>
    </source>
</evidence>
<feature type="compositionally biased region" description="Acidic residues" evidence="4">
    <location>
        <begin position="361"/>
        <end position="375"/>
    </location>
</feature>
<organism evidence="7 8">
    <name type="scientific">Coccomyxa subellipsoidea</name>
    <dbReference type="NCBI Taxonomy" id="248742"/>
    <lineage>
        <taxon>Eukaryota</taxon>
        <taxon>Viridiplantae</taxon>
        <taxon>Chlorophyta</taxon>
        <taxon>core chlorophytes</taxon>
        <taxon>Trebouxiophyceae</taxon>
        <taxon>Trebouxiophyceae incertae sedis</taxon>
        <taxon>Coccomyxaceae</taxon>
        <taxon>Coccomyxa</taxon>
    </lineage>
</organism>
<comment type="similarity">
    <text evidence="1">Belongs to the CACTIN family.</text>
</comment>
<dbReference type="PANTHER" id="PTHR21737">
    <property type="entry name" value="POLYGLUTAMINE BINDING PROTEIN 1/MARVEL MEMBRANE-ASSOCIATING DOMAIN CONTAINING 3"/>
    <property type="match status" value="1"/>
</dbReference>
<dbReference type="SMART" id="SM01050">
    <property type="entry name" value="CactinC_cactus"/>
    <property type="match status" value="1"/>
</dbReference>
<evidence type="ECO:0000259" key="5">
    <source>
        <dbReference type="Pfam" id="PF09732"/>
    </source>
</evidence>
<dbReference type="EMBL" id="JALJOT010000001">
    <property type="protein sequence ID" value="KAK9919156.1"/>
    <property type="molecule type" value="Genomic_DNA"/>
</dbReference>
<name>A0ABR2Z634_9CHLO</name>
<reference evidence="7 8" key="1">
    <citation type="journal article" date="2024" name="Nat. Commun.">
        <title>Phylogenomics reveals the evolutionary origins of lichenization in chlorophyte algae.</title>
        <authorList>
            <person name="Puginier C."/>
            <person name="Libourel C."/>
            <person name="Otte J."/>
            <person name="Skaloud P."/>
            <person name="Haon M."/>
            <person name="Grisel S."/>
            <person name="Petersen M."/>
            <person name="Berrin J.G."/>
            <person name="Delaux P.M."/>
            <person name="Dal Grande F."/>
            <person name="Keller J."/>
        </authorList>
    </citation>
    <scope>NUCLEOTIDE SEQUENCE [LARGE SCALE GENOMIC DNA]</scope>
    <source>
        <strain evidence="7 8">SAG 216-7</strain>
    </source>
</reference>
<comment type="caution">
    <text evidence="7">The sequence shown here is derived from an EMBL/GenBank/DDBJ whole genome shotgun (WGS) entry which is preliminary data.</text>
</comment>
<dbReference type="InterPro" id="IPR018816">
    <property type="entry name" value="Cactin_central"/>
</dbReference>
<evidence type="ECO:0000256" key="4">
    <source>
        <dbReference type="SAM" id="MobiDB-lite"/>
    </source>
</evidence>
<dbReference type="Pfam" id="PF10312">
    <property type="entry name" value="Cactin_mid"/>
    <property type="match status" value="1"/>
</dbReference>
<dbReference type="Pfam" id="PF09732">
    <property type="entry name" value="CactinC_cactus"/>
    <property type="match status" value="1"/>
</dbReference>
<protein>
    <recommendedName>
        <fullName evidence="2">Splicing factor Cactin</fullName>
    </recommendedName>
</protein>
<evidence type="ECO:0000313" key="8">
    <source>
        <dbReference type="Proteomes" id="UP001491310"/>
    </source>
</evidence>
<evidence type="ECO:0000256" key="3">
    <source>
        <dbReference type="SAM" id="Coils"/>
    </source>
</evidence>
<proteinExistence type="inferred from homology"/>
<keyword evidence="3" id="KW-0175">Coiled coil</keyword>
<evidence type="ECO:0000259" key="6">
    <source>
        <dbReference type="Pfam" id="PF10312"/>
    </source>
</evidence>
<feature type="region of interest" description="Disordered" evidence="4">
    <location>
        <begin position="352"/>
        <end position="382"/>
    </location>
</feature>
<dbReference type="Proteomes" id="UP001491310">
    <property type="component" value="Unassembled WGS sequence"/>
</dbReference>